<feature type="region of interest" description="Disordered" evidence="2">
    <location>
        <begin position="1"/>
        <end position="101"/>
    </location>
</feature>
<evidence type="ECO:0000313" key="4">
    <source>
        <dbReference type="Proteomes" id="UP001365128"/>
    </source>
</evidence>
<evidence type="ECO:0000313" key="3">
    <source>
        <dbReference type="EMBL" id="KAK7554410.1"/>
    </source>
</evidence>
<dbReference type="Proteomes" id="UP001365128">
    <property type="component" value="Unassembled WGS sequence"/>
</dbReference>
<feature type="compositionally biased region" description="Basic and acidic residues" evidence="2">
    <location>
        <begin position="72"/>
        <end position="94"/>
    </location>
</feature>
<proteinExistence type="predicted"/>
<dbReference type="EMBL" id="JBBPDW010000003">
    <property type="protein sequence ID" value="KAK7554410.1"/>
    <property type="molecule type" value="Genomic_DNA"/>
</dbReference>
<feature type="compositionally biased region" description="Basic and acidic residues" evidence="2">
    <location>
        <begin position="15"/>
        <end position="27"/>
    </location>
</feature>
<dbReference type="Pfam" id="PF10471">
    <property type="entry name" value="ANAPC_CDC26"/>
    <property type="match status" value="1"/>
</dbReference>
<evidence type="ECO:0008006" key="5">
    <source>
        <dbReference type="Google" id="ProtNLM"/>
    </source>
</evidence>
<dbReference type="InterPro" id="IPR018860">
    <property type="entry name" value="APC_suCDC26"/>
</dbReference>
<reference evidence="3 4" key="1">
    <citation type="submission" date="2024-04" db="EMBL/GenBank/DDBJ databases">
        <title>Phyllosticta paracitricarpa is synonymous to the EU quarantine fungus P. citricarpa based on phylogenomic analyses.</title>
        <authorList>
            <consortium name="Lawrence Berkeley National Laboratory"/>
            <person name="Van Ingen-Buijs V.A."/>
            <person name="Van Westerhoven A.C."/>
            <person name="Haridas S."/>
            <person name="Skiadas P."/>
            <person name="Martin F."/>
            <person name="Groenewald J.Z."/>
            <person name="Crous P.W."/>
            <person name="Seidl M.F."/>
        </authorList>
    </citation>
    <scope>NUCLEOTIDE SEQUENCE [LARGE SCALE GENOMIC DNA]</scope>
    <source>
        <strain evidence="3 4">CBS 122670</strain>
    </source>
</reference>
<name>A0ABR1MMW7_9PEZI</name>
<comment type="caution">
    <text evidence="3">The sequence shown here is derived from an EMBL/GenBank/DDBJ whole genome shotgun (WGS) entry which is preliminary data.</text>
</comment>
<keyword evidence="4" id="KW-1185">Reference proteome</keyword>
<gene>
    <name evidence="3" type="ORF">IWX46DRAFT_577639</name>
</gene>
<organism evidence="3 4">
    <name type="scientific">Phyllosticta citricarpa</name>
    <dbReference type="NCBI Taxonomy" id="55181"/>
    <lineage>
        <taxon>Eukaryota</taxon>
        <taxon>Fungi</taxon>
        <taxon>Dikarya</taxon>
        <taxon>Ascomycota</taxon>
        <taxon>Pezizomycotina</taxon>
        <taxon>Dothideomycetes</taxon>
        <taxon>Dothideomycetes incertae sedis</taxon>
        <taxon>Botryosphaeriales</taxon>
        <taxon>Phyllostictaceae</taxon>
        <taxon>Phyllosticta</taxon>
    </lineage>
</organism>
<feature type="compositionally biased region" description="Low complexity" evidence="2">
    <location>
        <begin position="56"/>
        <end position="65"/>
    </location>
</feature>
<accession>A0ABR1MMW7</accession>
<evidence type="ECO:0000256" key="2">
    <source>
        <dbReference type="SAM" id="MobiDB-lite"/>
    </source>
</evidence>
<evidence type="ECO:0000256" key="1">
    <source>
        <dbReference type="ARBA" id="ARBA00022786"/>
    </source>
</evidence>
<protein>
    <recommendedName>
        <fullName evidence="5">Anaphase-promoting complex subunit CDC26</fullName>
    </recommendedName>
</protein>
<sequence>MLRRAPTVITLTQKDIQEYDQDKEKRSWKQQQQRQQEAHENTRDPNNSYMTDPALSQSQSYSQSQLAGPSQHDLKEEAAARAREQRQRTRDERIMGTSGRT</sequence>
<keyword evidence="1" id="KW-0833">Ubl conjugation pathway</keyword>